<proteinExistence type="predicted"/>
<sequence>MTGDEKAIPAGSAPAGIVASLKGDMMTIDRRHFLIASASAAALAALPSPVLAAKKAKSPVSVKNPAALAGIRQAVIGSFAVGFLTERIDRAKAGGGLMGGGFGGKSTARSYLAGLTDADFKDATEAAYAAFTDRLTSMGITLADRQGLLAAYGKQVKPLPNGEERTLITGRDDKAKARLFSPAALGDPVVLVEWLGIMTGGGFDFSFNMSVGYASANAKTYAKSSGLPVINALLLVDFADADSYGGWFTNSSSVKVKSSLAAFPDASQLTVFAPGGKIGSVVLKEPVAMGGDYGTFADTTGGTAKTLETVSNVIGFLGGVGTNKSRKYTMTADPARWREGVAGVSQEAFAKLTASLSA</sequence>
<dbReference type="InterPro" id="IPR006311">
    <property type="entry name" value="TAT_signal"/>
</dbReference>
<dbReference type="Proteomes" id="UP000589292">
    <property type="component" value="Unassembled WGS sequence"/>
</dbReference>
<name>A0A7V8RHT3_9SPHN</name>
<evidence type="ECO:0000313" key="1">
    <source>
        <dbReference type="EMBL" id="MBA1376185.1"/>
    </source>
</evidence>
<organism evidence="1 2">
    <name type="scientific">Sphingomonas ursincola</name>
    <dbReference type="NCBI Taxonomy" id="56361"/>
    <lineage>
        <taxon>Bacteria</taxon>
        <taxon>Pseudomonadati</taxon>
        <taxon>Pseudomonadota</taxon>
        <taxon>Alphaproteobacteria</taxon>
        <taxon>Sphingomonadales</taxon>
        <taxon>Sphingomonadaceae</taxon>
        <taxon>Sphingomonas</taxon>
    </lineage>
</organism>
<gene>
    <name evidence="1" type="ORF">FG486_17725</name>
</gene>
<reference evidence="1 2" key="1">
    <citation type="journal article" date="1994" name="Int. J. Syst. Bacteriol.">
        <title>Phylogenetic positions of novel aerobic, bacteriochlorophyll a-containing bacteria and description of Roseococcus thiosulfatophilus gen. nov., sp. nov., Erythromicrobium ramosum gen. nov., sp. nov., and Erythrobacter litoralis sp. nov.</title>
        <authorList>
            <person name="Yurkov V."/>
            <person name="Stackebrandt E."/>
            <person name="Holmes A."/>
            <person name="Fuerst J.A."/>
            <person name="Hugenholtz P."/>
            <person name="Golecki J."/>
            <person name="Gad'on N."/>
            <person name="Gorlenko V.M."/>
            <person name="Kompantseva E.I."/>
            <person name="Drews G."/>
        </authorList>
    </citation>
    <scope>NUCLEOTIDE SEQUENCE [LARGE SCALE GENOMIC DNA]</scope>
    <source>
        <strain evidence="1 2">KR-99</strain>
    </source>
</reference>
<accession>A0A7V8RHT3</accession>
<protein>
    <submittedName>
        <fullName evidence="1">Uncharacterized protein</fullName>
    </submittedName>
</protein>
<evidence type="ECO:0000313" key="2">
    <source>
        <dbReference type="Proteomes" id="UP000589292"/>
    </source>
</evidence>
<keyword evidence="2" id="KW-1185">Reference proteome</keyword>
<comment type="caution">
    <text evidence="1">The sequence shown here is derived from an EMBL/GenBank/DDBJ whole genome shotgun (WGS) entry which is preliminary data.</text>
</comment>
<dbReference type="PROSITE" id="PS51318">
    <property type="entry name" value="TAT"/>
    <property type="match status" value="1"/>
</dbReference>
<dbReference type="EMBL" id="VDES01000005">
    <property type="protein sequence ID" value="MBA1376185.1"/>
    <property type="molecule type" value="Genomic_DNA"/>
</dbReference>
<dbReference type="AlphaFoldDB" id="A0A7V8RHT3"/>
<dbReference type="RefSeq" id="WP_343872274.1">
    <property type="nucleotide sequence ID" value="NZ_BAAAGB010000002.1"/>
</dbReference>